<evidence type="ECO:0000313" key="2">
    <source>
        <dbReference type="EMBL" id="MFD2457879.1"/>
    </source>
</evidence>
<dbReference type="InterPro" id="IPR036188">
    <property type="entry name" value="FAD/NAD-bd_sf"/>
</dbReference>
<dbReference type="PANTHER" id="PTHR46865:SF2">
    <property type="entry name" value="MONOOXYGENASE"/>
    <property type="match status" value="1"/>
</dbReference>
<dbReference type="PRINTS" id="PR00420">
    <property type="entry name" value="RNGMNOXGNASE"/>
</dbReference>
<dbReference type="PANTHER" id="PTHR46865">
    <property type="entry name" value="OXIDOREDUCTASE-RELATED"/>
    <property type="match status" value="1"/>
</dbReference>
<evidence type="ECO:0000313" key="3">
    <source>
        <dbReference type="Proteomes" id="UP001597419"/>
    </source>
</evidence>
<dbReference type="RefSeq" id="WP_345389671.1">
    <property type="nucleotide sequence ID" value="NZ_BAABHG010000003.1"/>
</dbReference>
<evidence type="ECO:0000259" key="1">
    <source>
        <dbReference type="Pfam" id="PF01494"/>
    </source>
</evidence>
<comment type="caution">
    <text evidence="2">The sequence shown here is derived from an EMBL/GenBank/DDBJ whole genome shotgun (WGS) entry which is preliminary data.</text>
</comment>
<dbReference type="InterPro" id="IPR002938">
    <property type="entry name" value="FAD-bd"/>
</dbReference>
<feature type="domain" description="FAD-binding" evidence="1">
    <location>
        <begin position="5"/>
        <end position="336"/>
    </location>
</feature>
<protein>
    <submittedName>
        <fullName evidence="2">FAD-dependent monooxygenase</fullName>
    </submittedName>
</protein>
<accession>A0ABW5GFJ5</accession>
<dbReference type="Gene3D" id="3.50.50.60">
    <property type="entry name" value="FAD/NAD(P)-binding domain"/>
    <property type="match status" value="1"/>
</dbReference>
<keyword evidence="2" id="KW-0503">Monooxygenase</keyword>
<keyword evidence="2" id="KW-0560">Oxidoreductase</keyword>
<organism evidence="2 3">
    <name type="scientific">Amycolatopsis samaneae</name>
    <dbReference type="NCBI Taxonomy" id="664691"/>
    <lineage>
        <taxon>Bacteria</taxon>
        <taxon>Bacillati</taxon>
        <taxon>Actinomycetota</taxon>
        <taxon>Actinomycetes</taxon>
        <taxon>Pseudonocardiales</taxon>
        <taxon>Pseudonocardiaceae</taxon>
        <taxon>Amycolatopsis</taxon>
    </lineage>
</organism>
<dbReference type="InterPro" id="IPR051704">
    <property type="entry name" value="FAD_aromatic-hydroxylase"/>
</dbReference>
<name>A0ABW5GFJ5_9PSEU</name>
<dbReference type="SUPFAM" id="SSF51905">
    <property type="entry name" value="FAD/NAD(P)-binding domain"/>
    <property type="match status" value="1"/>
</dbReference>
<gene>
    <name evidence="2" type="ORF">ACFSYJ_04680</name>
</gene>
<dbReference type="Pfam" id="PF01494">
    <property type="entry name" value="FAD_binding_3"/>
    <property type="match status" value="1"/>
</dbReference>
<dbReference type="Gene3D" id="3.30.9.10">
    <property type="entry name" value="D-Amino Acid Oxidase, subunit A, domain 2"/>
    <property type="match status" value="1"/>
</dbReference>
<dbReference type="Proteomes" id="UP001597419">
    <property type="component" value="Unassembled WGS sequence"/>
</dbReference>
<proteinExistence type="predicted"/>
<keyword evidence="3" id="KW-1185">Reference proteome</keyword>
<sequence length="405" mass="43800">MTKRTVLVSGAGIAGLTLAYWLGRYGFAVTVVERAGALRQGGQAVDIRGAALDVAERTGVLDEARAAATDITGMSYVDAQGERIAWMDGAFGAFDPLDVEILRGDLLALLRERAGDHAEFVFGDTITALTETPDGVEVTLARSGPRIFDLVIGADGLRSTVRELAFDGDDALHDLGVVISTFTVPDRWGLDRTQRSFVEPGRVATVSDTRIEGEARAALLFPSEGRVYDHRDVESQHALLAEVYEGAAWDVPFLLAQARRAPDFYFDACAQVRLESWSAGRVALVGDAACAGSPLSGQGTSVALVGAYVLAGELAAADGEHRAAFARYEQRLREFARVNNKFALGMAKRVAPRTPWQTRLHLWQIRMIPHTPGKNLVFKLIGRQVKKAATAVDLPDYPVPEISPR</sequence>
<dbReference type="GO" id="GO:0004497">
    <property type="term" value="F:monooxygenase activity"/>
    <property type="evidence" value="ECO:0007669"/>
    <property type="project" value="UniProtKB-KW"/>
</dbReference>
<reference evidence="3" key="1">
    <citation type="journal article" date="2019" name="Int. J. Syst. Evol. Microbiol.">
        <title>The Global Catalogue of Microorganisms (GCM) 10K type strain sequencing project: providing services to taxonomists for standard genome sequencing and annotation.</title>
        <authorList>
            <consortium name="The Broad Institute Genomics Platform"/>
            <consortium name="The Broad Institute Genome Sequencing Center for Infectious Disease"/>
            <person name="Wu L."/>
            <person name="Ma J."/>
        </authorList>
    </citation>
    <scope>NUCLEOTIDE SEQUENCE [LARGE SCALE GENOMIC DNA]</scope>
    <source>
        <strain evidence="3">CGMCC 4.7643</strain>
    </source>
</reference>
<dbReference type="EMBL" id="JBHUKU010000002">
    <property type="protein sequence ID" value="MFD2457879.1"/>
    <property type="molecule type" value="Genomic_DNA"/>
</dbReference>